<sequence length="149" mass="16372">MLQHDSMPDSPTPKSPASSPPPTSPSSDDVERCVYPSKFCPNPRATKMNGERHKFCEFHRRKANLNQRRWQQRRQRQRKDHLVALTPSRSVNEHGVSGGAYSDDDAAHPQSPDGAASASASASVRQLPATIGVSASPEEVTSSTKQFMF</sequence>
<feature type="compositionally biased region" description="Polar residues" evidence="1">
    <location>
        <begin position="139"/>
        <end position="149"/>
    </location>
</feature>
<organism evidence="2 3">
    <name type="scientific">Pythium insidiosum</name>
    <name type="common">Pythiosis disease agent</name>
    <dbReference type="NCBI Taxonomy" id="114742"/>
    <lineage>
        <taxon>Eukaryota</taxon>
        <taxon>Sar</taxon>
        <taxon>Stramenopiles</taxon>
        <taxon>Oomycota</taxon>
        <taxon>Peronosporomycetes</taxon>
        <taxon>Pythiales</taxon>
        <taxon>Pythiaceae</taxon>
        <taxon>Pythium</taxon>
    </lineage>
</organism>
<reference evidence="2" key="1">
    <citation type="submission" date="2021-12" db="EMBL/GenBank/DDBJ databases">
        <title>Prjna785345.</title>
        <authorList>
            <person name="Rujirawat T."/>
            <person name="Krajaejun T."/>
        </authorList>
    </citation>
    <scope>NUCLEOTIDE SEQUENCE</scope>
    <source>
        <strain evidence="2">Pi057C3</strain>
    </source>
</reference>
<gene>
    <name evidence="2" type="ORF">P43SY_007607</name>
</gene>
<evidence type="ECO:0000313" key="2">
    <source>
        <dbReference type="EMBL" id="KAJ0401188.1"/>
    </source>
</evidence>
<keyword evidence="3" id="KW-1185">Reference proteome</keyword>
<feature type="compositionally biased region" description="Basic residues" evidence="1">
    <location>
        <begin position="70"/>
        <end position="79"/>
    </location>
</feature>
<feature type="region of interest" description="Disordered" evidence="1">
    <location>
        <begin position="1"/>
        <end position="125"/>
    </location>
</feature>
<feature type="compositionally biased region" description="Pro residues" evidence="1">
    <location>
        <begin position="10"/>
        <end position="24"/>
    </location>
</feature>
<evidence type="ECO:0000313" key="3">
    <source>
        <dbReference type="Proteomes" id="UP001209570"/>
    </source>
</evidence>
<name>A0AAD5LKI7_PYTIN</name>
<feature type="compositionally biased region" description="Basic and acidic residues" evidence="1">
    <location>
        <begin position="49"/>
        <end position="58"/>
    </location>
</feature>
<proteinExistence type="predicted"/>
<accession>A0AAD5LKI7</accession>
<dbReference type="EMBL" id="JAKCXM010000134">
    <property type="protein sequence ID" value="KAJ0401188.1"/>
    <property type="molecule type" value="Genomic_DNA"/>
</dbReference>
<comment type="caution">
    <text evidence="2">The sequence shown here is derived from an EMBL/GenBank/DDBJ whole genome shotgun (WGS) entry which is preliminary data.</text>
</comment>
<dbReference type="AlphaFoldDB" id="A0AAD5LKI7"/>
<protein>
    <submittedName>
        <fullName evidence="2">Uncharacterized protein</fullName>
    </submittedName>
</protein>
<feature type="region of interest" description="Disordered" evidence="1">
    <location>
        <begin position="130"/>
        <end position="149"/>
    </location>
</feature>
<evidence type="ECO:0000256" key="1">
    <source>
        <dbReference type="SAM" id="MobiDB-lite"/>
    </source>
</evidence>
<dbReference type="Proteomes" id="UP001209570">
    <property type="component" value="Unassembled WGS sequence"/>
</dbReference>